<dbReference type="AlphaFoldDB" id="A0A1T5K4Y1"/>
<feature type="transmembrane region" description="Helical" evidence="1">
    <location>
        <begin position="50"/>
        <end position="68"/>
    </location>
</feature>
<dbReference type="RefSeq" id="WP_079490709.1">
    <property type="nucleotide sequence ID" value="NZ_FUZT01000003.1"/>
</dbReference>
<dbReference type="Proteomes" id="UP000190285">
    <property type="component" value="Unassembled WGS sequence"/>
</dbReference>
<dbReference type="EMBL" id="FUZT01000003">
    <property type="protein sequence ID" value="SKC58529.1"/>
    <property type="molecule type" value="Genomic_DNA"/>
</dbReference>
<dbReference type="NCBIfam" id="NF042414">
    <property type="entry name" value="CLC_0170_fam"/>
    <property type="match status" value="1"/>
</dbReference>
<dbReference type="InterPro" id="IPR049971">
    <property type="entry name" value="CLC_0170-like"/>
</dbReference>
<feature type="transmembrane region" description="Helical" evidence="1">
    <location>
        <begin position="12"/>
        <end position="30"/>
    </location>
</feature>
<proteinExistence type="predicted"/>
<dbReference type="STRING" id="36842.SAMN02194393_01611"/>
<gene>
    <name evidence="2" type="ORF">SAMN02194393_01611</name>
</gene>
<organism evidence="2 3">
    <name type="scientific">Maledivibacter halophilus</name>
    <dbReference type="NCBI Taxonomy" id="36842"/>
    <lineage>
        <taxon>Bacteria</taxon>
        <taxon>Bacillati</taxon>
        <taxon>Bacillota</taxon>
        <taxon>Clostridia</taxon>
        <taxon>Peptostreptococcales</taxon>
        <taxon>Caminicellaceae</taxon>
        <taxon>Maledivibacter</taxon>
    </lineage>
</organism>
<keyword evidence="3" id="KW-1185">Reference proteome</keyword>
<keyword evidence="1" id="KW-0812">Transmembrane</keyword>
<keyword evidence="1" id="KW-0472">Membrane</keyword>
<accession>A0A1T5K4Y1</accession>
<reference evidence="2 3" key="1">
    <citation type="submission" date="2017-02" db="EMBL/GenBank/DDBJ databases">
        <authorList>
            <person name="Peterson S.W."/>
        </authorList>
    </citation>
    <scope>NUCLEOTIDE SEQUENCE [LARGE SCALE GENOMIC DNA]</scope>
    <source>
        <strain evidence="2 3">M1</strain>
    </source>
</reference>
<sequence>MEAVLQKAKSFATMYLLLIIIGTSLFSIFVDYRALKKKKLKREAKLCRGLGYISLIAGVTFYVVINYVL</sequence>
<evidence type="ECO:0000313" key="3">
    <source>
        <dbReference type="Proteomes" id="UP000190285"/>
    </source>
</evidence>
<evidence type="ECO:0000313" key="2">
    <source>
        <dbReference type="EMBL" id="SKC58529.1"/>
    </source>
</evidence>
<evidence type="ECO:0000256" key="1">
    <source>
        <dbReference type="SAM" id="Phobius"/>
    </source>
</evidence>
<name>A0A1T5K4Y1_9FIRM</name>
<keyword evidence="1" id="KW-1133">Transmembrane helix</keyword>
<protein>
    <submittedName>
        <fullName evidence="2">Uncharacterized protein</fullName>
    </submittedName>
</protein>